<feature type="compositionally biased region" description="Polar residues" evidence="1">
    <location>
        <begin position="87"/>
        <end position="101"/>
    </location>
</feature>
<proteinExistence type="predicted"/>
<name>A0A9W6IWG9_9HYPH</name>
<feature type="compositionally biased region" description="Basic and acidic residues" evidence="1">
    <location>
        <begin position="62"/>
        <end position="71"/>
    </location>
</feature>
<reference evidence="2" key="1">
    <citation type="journal article" date="2014" name="Int. J. Syst. Evol. Microbiol.">
        <title>Complete genome sequence of Corynebacterium casei LMG S-19264T (=DSM 44701T), isolated from a smear-ripened cheese.</title>
        <authorList>
            <consortium name="US DOE Joint Genome Institute (JGI-PGF)"/>
            <person name="Walter F."/>
            <person name="Albersmeier A."/>
            <person name="Kalinowski J."/>
            <person name="Ruckert C."/>
        </authorList>
    </citation>
    <scope>NUCLEOTIDE SEQUENCE</scope>
    <source>
        <strain evidence="2">VKM B-1606</strain>
    </source>
</reference>
<reference evidence="2" key="2">
    <citation type="submission" date="2023-01" db="EMBL/GenBank/DDBJ databases">
        <authorList>
            <person name="Sun Q."/>
            <person name="Evtushenko L."/>
        </authorList>
    </citation>
    <scope>NUCLEOTIDE SEQUENCE</scope>
    <source>
        <strain evidence="2">VKM B-1606</strain>
    </source>
</reference>
<evidence type="ECO:0000313" key="3">
    <source>
        <dbReference type="Proteomes" id="UP001143400"/>
    </source>
</evidence>
<feature type="compositionally biased region" description="Basic and acidic residues" evidence="1">
    <location>
        <begin position="30"/>
        <end position="46"/>
    </location>
</feature>
<dbReference type="Proteomes" id="UP001143400">
    <property type="component" value="Unassembled WGS sequence"/>
</dbReference>
<evidence type="ECO:0000313" key="2">
    <source>
        <dbReference type="EMBL" id="GLK57783.1"/>
    </source>
</evidence>
<feature type="region of interest" description="Disordered" evidence="1">
    <location>
        <begin position="1"/>
        <end position="101"/>
    </location>
</feature>
<sequence>MRRKREAENDTDEREEPGDTRTPLVPAPSRDPDARRSPDSRGDWRVFFETPRGSGSRLKAGTRPEARRDAEQPPQNRKYRCAMGRTSAGSHVRSSPSARTS</sequence>
<dbReference type="AlphaFoldDB" id="A0A9W6IWG9"/>
<accession>A0A9W6IWG9</accession>
<dbReference type="EMBL" id="BSFF01000010">
    <property type="protein sequence ID" value="GLK57783.1"/>
    <property type="molecule type" value="Genomic_DNA"/>
</dbReference>
<gene>
    <name evidence="2" type="ORF">GCM10008170_38030</name>
</gene>
<protein>
    <submittedName>
        <fullName evidence="2">Uncharacterized protein</fullName>
    </submittedName>
</protein>
<evidence type="ECO:0000256" key="1">
    <source>
        <dbReference type="SAM" id="MobiDB-lite"/>
    </source>
</evidence>
<comment type="caution">
    <text evidence="2">The sequence shown here is derived from an EMBL/GenBank/DDBJ whole genome shotgun (WGS) entry which is preliminary data.</text>
</comment>
<organism evidence="2 3">
    <name type="scientific">Methylopila capsulata</name>
    <dbReference type="NCBI Taxonomy" id="61654"/>
    <lineage>
        <taxon>Bacteria</taxon>
        <taxon>Pseudomonadati</taxon>
        <taxon>Pseudomonadota</taxon>
        <taxon>Alphaproteobacteria</taxon>
        <taxon>Hyphomicrobiales</taxon>
        <taxon>Methylopilaceae</taxon>
        <taxon>Methylopila</taxon>
    </lineage>
</organism>